<dbReference type="PROSITE" id="PS50056">
    <property type="entry name" value="TYR_PHOSPHATASE_2"/>
    <property type="match status" value="1"/>
</dbReference>
<organism evidence="7 8">
    <name type="scientific">Cercophora scortea</name>
    <dbReference type="NCBI Taxonomy" id="314031"/>
    <lineage>
        <taxon>Eukaryota</taxon>
        <taxon>Fungi</taxon>
        <taxon>Dikarya</taxon>
        <taxon>Ascomycota</taxon>
        <taxon>Pezizomycotina</taxon>
        <taxon>Sordariomycetes</taxon>
        <taxon>Sordariomycetidae</taxon>
        <taxon>Sordariales</taxon>
        <taxon>Lasiosphaeriaceae</taxon>
        <taxon>Cercophora</taxon>
    </lineage>
</organism>
<dbReference type="AlphaFoldDB" id="A0AAE0IFA7"/>
<evidence type="ECO:0000313" key="7">
    <source>
        <dbReference type="EMBL" id="KAK3323992.1"/>
    </source>
</evidence>
<dbReference type="InterPro" id="IPR000340">
    <property type="entry name" value="Dual-sp_phosphatase_cat-dom"/>
</dbReference>
<feature type="region of interest" description="Disordered" evidence="5">
    <location>
        <begin position="316"/>
        <end position="339"/>
    </location>
</feature>
<keyword evidence="3" id="KW-0378">Hydrolase</keyword>
<dbReference type="InterPro" id="IPR016130">
    <property type="entry name" value="Tyr_Pase_AS"/>
</dbReference>
<dbReference type="PANTHER" id="PTHR45848">
    <property type="entry name" value="DUAL SPECIFICITY PROTEIN PHOSPHATASE 12 FAMILY MEMBER"/>
    <property type="match status" value="1"/>
</dbReference>
<dbReference type="SMART" id="SM00195">
    <property type="entry name" value="DSPc"/>
    <property type="match status" value="1"/>
</dbReference>
<evidence type="ECO:0000259" key="6">
    <source>
        <dbReference type="PROSITE" id="PS50056"/>
    </source>
</evidence>
<feature type="compositionally biased region" description="Basic and acidic residues" evidence="5">
    <location>
        <begin position="201"/>
        <end position="217"/>
    </location>
</feature>
<feature type="compositionally biased region" description="Acidic residues" evidence="5">
    <location>
        <begin position="135"/>
        <end position="148"/>
    </location>
</feature>
<feature type="region of interest" description="Disordered" evidence="5">
    <location>
        <begin position="181"/>
        <end position="217"/>
    </location>
</feature>
<comment type="similarity">
    <text evidence="1">Belongs to the protein-tyrosine phosphatase family. Non-receptor class dual specificity subfamily.</text>
</comment>
<dbReference type="EMBL" id="JAUEPO010000004">
    <property type="protein sequence ID" value="KAK3323992.1"/>
    <property type="molecule type" value="Genomic_DNA"/>
</dbReference>
<keyword evidence="4" id="KW-0904">Protein phosphatase</keyword>
<evidence type="ECO:0000256" key="4">
    <source>
        <dbReference type="ARBA" id="ARBA00022912"/>
    </source>
</evidence>
<evidence type="ECO:0000256" key="1">
    <source>
        <dbReference type="ARBA" id="ARBA00008601"/>
    </source>
</evidence>
<keyword evidence="8" id="KW-1185">Reference proteome</keyword>
<accession>A0AAE0IFA7</accession>
<reference evidence="7" key="2">
    <citation type="submission" date="2023-06" db="EMBL/GenBank/DDBJ databases">
        <authorList>
            <consortium name="Lawrence Berkeley National Laboratory"/>
            <person name="Haridas S."/>
            <person name="Hensen N."/>
            <person name="Bonometti L."/>
            <person name="Westerberg I."/>
            <person name="Brannstrom I.O."/>
            <person name="Guillou S."/>
            <person name="Cros-Aarteil S."/>
            <person name="Calhoun S."/>
            <person name="Kuo A."/>
            <person name="Mondo S."/>
            <person name="Pangilinan J."/>
            <person name="Riley R."/>
            <person name="Labutti K."/>
            <person name="Andreopoulos B."/>
            <person name="Lipzen A."/>
            <person name="Chen C."/>
            <person name="Yanf M."/>
            <person name="Daum C."/>
            <person name="Ng V."/>
            <person name="Clum A."/>
            <person name="Steindorff A."/>
            <person name="Ohm R."/>
            <person name="Martin F."/>
            <person name="Silar P."/>
            <person name="Natvig D."/>
            <person name="Lalanne C."/>
            <person name="Gautier V."/>
            <person name="Ament-Velasquez S.L."/>
            <person name="Kruys A."/>
            <person name="Hutchinson M.I."/>
            <person name="Powell A.J."/>
            <person name="Barry K."/>
            <person name="Miller A.N."/>
            <person name="Grigoriev I.V."/>
            <person name="Debuchy R."/>
            <person name="Gladieux P."/>
            <person name="Thoren M.H."/>
            <person name="Johannesson H."/>
        </authorList>
    </citation>
    <scope>NUCLEOTIDE SEQUENCE</scope>
    <source>
        <strain evidence="7">SMH4131-1</strain>
    </source>
</reference>
<feature type="compositionally biased region" description="Basic and acidic residues" evidence="5">
    <location>
        <begin position="181"/>
        <end position="192"/>
    </location>
</feature>
<evidence type="ECO:0000313" key="8">
    <source>
        <dbReference type="Proteomes" id="UP001286456"/>
    </source>
</evidence>
<dbReference type="GO" id="GO:0004725">
    <property type="term" value="F:protein tyrosine phosphatase activity"/>
    <property type="evidence" value="ECO:0007669"/>
    <property type="project" value="UniProtKB-EC"/>
</dbReference>
<dbReference type="EC" id="3.1.3.48" evidence="2"/>
<dbReference type="GO" id="GO:0008138">
    <property type="term" value="F:protein tyrosine/serine/threonine phosphatase activity"/>
    <property type="evidence" value="ECO:0007669"/>
    <property type="project" value="TreeGrafter"/>
</dbReference>
<reference evidence="7" key="1">
    <citation type="journal article" date="2023" name="Mol. Phylogenet. Evol.">
        <title>Genome-scale phylogeny and comparative genomics of the fungal order Sordariales.</title>
        <authorList>
            <person name="Hensen N."/>
            <person name="Bonometti L."/>
            <person name="Westerberg I."/>
            <person name="Brannstrom I.O."/>
            <person name="Guillou S."/>
            <person name="Cros-Aarteil S."/>
            <person name="Calhoun S."/>
            <person name="Haridas S."/>
            <person name="Kuo A."/>
            <person name="Mondo S."/>
            <person name="Pangilinan J."/>
            <person name="Riley R."/>
            <person name="LaButti K."/>
            <person name="Andreopoulos B."/>
            <person name="Lipzen A."/>
            <person name="Chen C."/>
            <person name="Yan M."/>
            <person name="Daum C."/>
            <person name="Ng V."/>
            <person name="Clum A."/>
            <person name="Steindorff A."/>
            <person name="Ohm R.A."/>
            <person name="Martin F."/>
            <person name="Silar P."/>
            <person name="Natvig D.O."/>
            <person name="Lalanne C."/>
            <person name="Gautier V."/>
            <person name="Ament-Velasquez S.L."/>
            <person name="Kruys A."/>
            <person name="Hutchinson M.I."/>
            <person name="Powell A.J."/>
            <person name="Barry K."/>
            <person name="Miller A.N."/>
            <person name="Grigoriev I.V."/>
            <person name="Debuchy R."/>
            <person name="Gladieux P."/>
            <person name="Hiltunen Thoren M."/>
            <person name="Johannesson H."/>
        </authorList>
    </citation>
    <scope>NUCLEOTIDE SEQUENCE</scope>
    <source>
        <strain evidence="7">SMH4131-1</strain>
    </source>
</reference>
<dbReference type="InterPro" id="IPR029021">
    <property type="entry name" value="Prot-tyrosine_phosphatase-like"/>
</dbReference>
<dbReference type="Proteomes" id="UP001286456">
    <property type="component" value="Unassembled WGS sequence"/>
</dbReference>
<feature type="region of interest" description="Disordered" evidence="5">
    <location>
        <begin position="127"/>
        <end position="157"/>
    </location>
</feature>
<feature type="compositionally biased region" description="Basic and acidic residues" evidence="5">
    <location>
        <begin position="316"/>
        <end position="336"/>
    </location>
</feature>
<comment type="caution">
    <text evidence="7">The sequence shown here is derived from an EMBL/GenBank/DDBJ whole genome shotgun (WGS) entry which is preliminary data.</text>
</comment>
<evidence type="ECO:0000256" key="2">
    <source>
        <dbReference type="ARBA" id="ARBA00013064"/>
    </source>
</evidence>
<dbReference type="InterPro" id="IPR000387">
    <property type="entry name" value="Tyr_Pase_dom"/>
</dbReference>
<proteinExistence type="inferred from homology"/>
<evidence type="ECO:0000256" key="5">
    <source>
        <dbReference type="SAM" id="MobiDB-lite"/>
    </source>
</evidence>
<dbReference type="Gene3D" id="3.90.190.10">
    <property type="entry name" value="Protein tyrosine phosphatase superfamily"/>
    <property type="match status" value="1"/>
</dbReference>
<feature type="domain" description="Tyrosine specific protein phosphatases" evidence="6">
    <location>
        <begin position="217"/>
        <end position="261"/>
    </location>
</feature>
<evidence type="ECO:0000256" key="3">
    <source>
        <dbReference type="ARBA" id="ARBA00022801"/>
    </source>
</evidence>
<dbReference type="SUPFAM" id="SSF52799">
    <property type="entry name" value="(Phosphotyrosine protein) phosphatases II"/>
    <property type="match status" value="1"/>
</dbReference>
<gene>
    <name evidence="7" type="ORF">B0T19DRAFT_463844</name>
</gene>
<sequence>MPEDSEFSGWVSEIEPGLFIATAGTAKQVKYLRKYGITSIVSLEGQVPLIEEGDDYEILPYPEWELPEYRELVPGGRHLYVHVSRYFYMDVLPILSGVCGFIDKQLGCQRDSHSDFIDENLGRQCGSHSEHLSDAPDDEEHGELDDDQVSVASDDSDASTVVDAFEAFCIRHKEVEYGYKRNPGKEKKKEEEKKEEEEAQDPAHTDDSDGAAKDGLGAREPRVAVHCRFGIYRSPTIVMGYLMRKYRKPFDQVLALAKERRSQIYVRPYLSLEYIDQLQVWEQCEYQIWEDVKNKIPKKPYQDYLDQRAWRIARRKAADTRERERGDRREAKKQAERAALGLSPARPISWQTLSEQPIVDWKNDGCACAHLVLDN</sequence>
<dbReference type="PANTHER" id="PTHR45848:SF4">
    <property type="entry name" value="DUAL SPECIFICITY PROTEIN PHOSPHATASE 12"/>
    <property type="match status" value="1"/>
</dbReference>
<dbReference type="Pfam" id="PF00782">
    <property type="entry name" value="DSPc"/>
    <property type="match status" value="1"/>
</dbReference>
<protein>
    <recommendedName>
        <fullName evidence="2">protein-tyrosine-phosphatase</fullName>
        <ecNumber evidence="2">3.1.3.48</ecNumber>
    </recommendedName>
</protein>
<name>A0AAE0IFA7_9PEZI</name>
<dbReference type="PROSITE" id="PS00383">
    <property type="entry name" value="TYR_PHOSPHATASE_1"/>
    <property type="match status" value="1"/>
</dbReference>
<dbReference type="InterPro" id="IPR020422">
    <property type="entry name" value="TYR_PHOSPHATASE_DUAL_dom"/>
</dbReference>
<dbReference type="CDD" id="cd14498">
    <property type="entry name" value="DSP"/>
    <property type="match status" value="1"/>
</dbReference>